<dbReference type="Gene3D" id="1.10.10.10">
    <property type="entry name" value="Winged helix-like DNA-binding domain superfamily/Winged helix DNA-binding domain"/>
    <property type="match status" value="1"/>
</dbReference>
<evidence type="ECO:0000256" key="2">
    <source>
        <dbReference type="ARBA" id="ARBA00024867"/>
    </source>
</evidence>
<dbReference type="Pfam" id="PF00072">
    <property type="entry name" value="Response_reg"/>
    <property type="match status" value="1"/>
</dbReference>
<comment type="function">
    <text evidence="2">May play the central regulatory role in sporulation. It may be an element of the effector pathway responsible for the activation of sporulation genes in response to nutritional stress. Spo0A may act in concert with spo0H (a sigma factor) to control the expression of some genes that are critical to the sporulation process.</text>
</comment>
<dbReference type="SMART" id="SM00448">
    <property type="entry name" value="REC"/>
    <property type="match status" value="1"/>
</dbReference>
<accession>A0ABT1NJB5</accession>
<dbReference type="InterPro" id="IPR051271">
    <property type="entry name" value="2C-system_Tx_regulators"/>
</dbReference>
<proteinExistence type="predicted"/>
<gene>
    <name evidence="5" type="ORF">LJD61_17765</name>
</gene>
<dbReference type="SUPFAM" id="SSF52172">
    <property type="entry name" value="CheY-like"/>
    <property type="match status" value="1"/>
</dbReference>
<dbReference type="PANTHER" id="PTHR45526">
    <property type="entry name" value="TRANSCRIPTIONAL REGULATORY PROTEIN DPIA"/>
    <property type="match status" value="1"/>
</dbReference>
<evidence type="ECO:0000259" key="4">
    <source>
        <dbReference type="PROSITE" id="PS50110"/>
    </source>
</evidence>
<keyword evidence="6" id="KW-1185">Reference proteome</keyword>
<evidence type="ECO:0000313" key="5">
    <source>
        <dbReference type="EMBL" id="MCQ1531372.1"/>
    </source>
</evidence>
<dbReference type="PROSITE" id="PS50110">
    <property type="entry name" value="RESPONSE_REGULATORY"/>
    <property type="match status" value="1"/>
</dbReference>
<dbReference type="InterPro" id="IPR036390">
    <property type="entry name" value="WH_DNA-bd_sf"/>
</dbReference>
<evidence type="ECO:0000313" key="6">
    <source>
        <dbReference type="Proteomes" id="UP001651880"/>
    </source>
</evidence>
<organism evidence="5 6">
    <name type="scientific">Lutispora saccharofermentans</name>
    <dbReference type="NCBI Taxonomy" id="3024236"/>
    <lineage>
        <taxon>Bacteria</taxon>
        <taxon>Bacillati</taxon>
        <taxon>Bacillota</taxon>
        <taxon>Clostridia</taxon>
        <taxon>Lutisporales</taxon>
        <taxon>Lutisporaceae</taxon>
        <taxon>Lutispora</taxon>
    </lineage>
</organism>
<feature type="modified residue" description="4-aspartylphosphate" evidence="3">
    <location>
        <position position="55"/>
    </location>
</feature>
<dbReference type="Pfam" id="PF20714">
    <property type="entry name" value="HTH_64"/>
    <property type="match status" value="1"/>
</dbReference>
<reference evidence="5 6" key="1">
    <citation type="submission" date="2021-10" db="EMBL/GenBank/DDBJ databases">
        <title>Lutispora strain m25 sp. nov., a thermophilic, non-spore-forming bacterium isolated from a lab-scale methanogenic bioreactor digesting anaerobic sludge.</title>
        <authorList>
            <person name="El Houari A."/>
            <person name="Mcdonald J."/>
        </authorList>
    </citation>
    <scope>NUCLEOTIDE SEQUENCE [LARGE SCALE GENOMIC DNA]</scope>
    <source>
        <strain evidence="6">m25</strain>
    </source>
</reference>
<keyword evidence="3" id="KW-0597">Phosphoprotein</keyword>
<dbReference type="InterPro" id="IPR036388">
    <property type="entry name" value="WH-like_DNA-bd_sf"/>
</dbReference>
<dbReference type="EMBL" id="JAJEKE010000021">
    <property type="protein sequence ID" value="MCQ1531372.1"/>
    <property type="molecule type" value="Genomic_DNA"/>
</dbReference>
<dbReference type="RefSeq" id="WP_255228902.1">
    <property type="nucleotide sequence ID" value="NZ_JAJEKE010000021.1"/>
</dbReference>
<dbReference type="PANTHER" id="PTHR45526:SF1">
    <property type="entry name" value="TRANSCRIPTIONAL REGULATORY PROTEIN DCUR-RELATED"/>
    <property type="match status" value="1"/>
</dbReference>
<comment type="caution">
    <text evidence="5">The sequence shown here is derived from an EMBL/GenBank/DDBJ whole genome shotgun (WGS) entry which is preliminary data.</text>
</comment>
<sequence>MKQPITILSIDDDKDILYALQAIFDFQGWRSVTACDVESGLKAFWQYNPDIILIDYHLPRINGIEGVRMLRQFSPHVPIIVFTIDENQEVADRFLEVGASDFALKPIKAPDLISRIHLHIRLMKQQANNLNQADMTQTQADNKTAEERVVKGISPATLELMKQSMAEASKFLTAEDIADATGLAYQTTYRYLQYMEAENLVEVHVTYGKVGRPKNSYRLAYTGVRKK</sequence>
<dbReference type="CDD" id="cd00156">
    <property type="entry name" value="REC"/>
    <property type="match status" value="1"/>
</dbReference>
<dbReference type="InterPro" id="IPR048714">
    <property type="entry name" value="DpiA-like_HTH"/>
</dbReference>
<evidence type="ECO:0000256" key="1">
    <source>
        <dbReference type="ARBA" id="ARBA00018672"/>
    </source>
</evidence>
<evidence type="ECO:0000256" key="3">
    <source>
        <dbReference type="PROSITE-ProRule" id="PRU00169"/>
    </source>
</evidence>
<dbReference type="Proteomes" id="UP001651880">
    <property type="component" value="Unassembled WGS sequence"/>
</dbReference>
<dbReference type="InterPro" id="IPR011006">
    <property type="entry name" value="CheY-like_superfamily"/>
</dbReference>
<dbReference type="InterPro" id="IPR001789">
    <property type="entry name" value="Sig_transdc_resp-reg_receiver"/>
</dbReference>
<feature type="domain" description="Response regulatory" evidence="4">
    <location>
        <begin position="6"/>
        <end position="120"/>
    </location>
</feature>
<dbReference type="SUPFAM" id="SSF46785">
    <property type="entry name" value="Winged helix' DNA-binding domain"/>
    <property type="match status" value="1"/>
</dbReference>
<name>A0ABT1NJB5_9FIRM</name>
<protein>
    <recommendedName>
        <fullName evidence="1">Stage 0 sporulation protein A homolog</fullName>
    </recommendedName>
</protein>
<dbReference type="Gene3D" id="3.40.50.2300">
    <property type="match status" value="1"/>
</dbReference>